<reference evidence="3" key="2">
    <citation type="submission" date="2025-09" db="UniProtKB">
        <authorList>
            <consortium name="Ensembl"/>
        </authorList>
    </citation>
    <scope>IDENTIFICATION</scope>
</reference>
<feature type="coiled-coil region" evidence="1">
    <location>
        <begin position="175"/>
        <end position="209"/>
    </location>
</feature>
<protein>
    <submittedName>
        <fullName evidence="3">Chibby family member 1, beta catenin antagonist</fullName>
    </submittedName>
</protein>
<dbReference type="PANTHER" id="PTHR21533">
    <property type="entry name" value="LEUCINE-RICH PROTEIN"/>
    <property type="match status" value="1"/>
</dbReference>
<dbReference type="Pfam" id="PF14645">
    <property type="entry name" value="Chibby"/>
    <property type="match status" value="1"/>
</dbReference>
<dbReference type="InterPro" id="IPR028118">
    <property type="entry name" value="Chibby_fam"/>
</dbReference>
<keyword evidence="4" id="KW-1185">Reference proteome</keyword>
<dbReference type="GO" id="GO:0030178">
    <property type="term" value="P:negative regulation of Wnt signaling pathway"/>
    <property type="evidence" value="ECO:0007669"/>
    <property type="project" value="TreeGrafter"/>
</dbReference>
<feature type="compositionally biased region" description="Low complexity" evidence="2">
    <location>
        <begin position="40"/>
        <end position="51"/>
    </location>
</feature>
<dbReference type="CDD" id="cd07429">
    <property type="entry name" value="Cby_like"/>
    <property type="match status" value="1"/>
</dbReference>
<dbReference type="Proteomes" id="UP000694549">
    <property type="component" value="Unplaced"/>
</dbReference>
<dbReference type="PANTHER" id="PTHR21533:SF20">
    <property type="entry name" value="PROTEIN CHIBBY HOMOLOG 1"/>
    <property type="match status" value="1"/>
</dbReference>
<name>A0A8B9UQY2_9AVES</name>
<reference evidence="3" key="1">
    <citation type="submission" date="2025-08" db="UniProtKB">
        <authorList>
            <consortium name="Ensembl"/>
        </authorList>
    </citation>
    <scope>IDENTIFICATION</scope>
</reference>
<sequence length="237" mass="25628">GGGRGAGASRSRLRRGAAIGGTRCLRPQPSPPPAPPPPSSSSSSFNSSSPPGRAGRHASLREHLQPQEDAAPQSRLAVQFAPGKPPVGVAGCRGTSGVARGCIATAQIGTLVAKKWENVVVALCYCSLRVLLSLQMDRSTREIELGLEYGSPAMNLAGQSLKFENGQWVAESGSFTGDRREMQRLRKRNQQLEEENNLLRLKVDILLDMQGVRHHFCHSRLCPKCEVELQSHFLVTD</sequence>
<accession>A0A8B9UQY2</accession>
<proteinExistence type="predicted"/>
<dbReference type="GO" id="GO:0005634">
    <property type="term" value="C:nucleus"/>
    <property type="evidence" value="ECO:0007669"/>
    <property type="project" value="TreeGrafter"/>
</dbReference>
<keyword evidence="1" id="KW-0175">Coiled coil</keyword>
<evidence type="ECO:0000313" key="3">
    <source>
        <dbReference type="Ensembl" id="ENSAZOP00000012227.1"/>
    </source>
</evidence>
<dbReference type="AlphaFoldDB" id="A0A8B9UQY2"/>
<dbReference type="Ensembl" id="ENSAZOT00000013073.1">
    <property type="protein sequence ID" value="ENSAZOP00000012227.1"/>
    <property type="gene ID" value="ENSAZOG00000007853.1"/>
</dbReference>
<organism evidence="3 4">
    <name type="scientific">Anas zonorhyncha</name>
    <name type="common">Eastern spot-billed duck</name>
    <dbReference type="NCBI Taxonomy" id="75864"/>
    <lineage>
        <taxon>Eukaryota</taxon>
        <taxon>Metazoa</taxon>
        <taxon>Chordata</taxon>
        <taxon>Craniata</taxon>
        <taxon>Vertebrata</taxon>
        <taxon>Euteleostomi</taxon>
        <taxon>Archelosauria</taxon>
        <taxon>Archosauria</taxon>
        <taxon>Dinosauria</taxon>
        <taxon>Saurischia</taxon>
        <taxon>Theropoda</taxon>
        <taxon>Coelurosauria</taxon>
        <taxon>Aves</taxon>
        <taxon>Neognathae</taxon>
        <taxon>Galloanserae</taxon>
        <taxon>Anseriformes</taxon>
        <taxon>Anatidae</taxon>
        <taxon>Anatinae</taxon>
        <taxon>Anas</taxon>
    </lineage>
</organism>
<feature type="region of interest" description="Disordered" evidence="2">
    <location>
        <begin position="1"/>
        <end position="74"/>
    </location>
</feature>
<evidence type="ECO:0000313" key="4">
    <source>
        <dbReference type="Proteomes" id="UP000694549"/>
    </source>
</evidence>
<evidence type="ECO:0000256" key="2">
    <source>
        <dbReference type="SAM" id="MobiDB-lite"/>
    </source>
</evidence>
<evidence type="ECO:0000256" key="1">
    <source>
        <dbReference type="SAM" id="Coils"/>
    </source>
</evidence>
<feature type="compositionally biased region" description="Pro residues" evidence="2">
    <location>
        <begin position="28"/>
        <end position="39"/>
    </location>
</feature>